<accession>A0A8H6ZHN4</accession>
<dbReference type="SUPFAM" id="SSF51905">
    <property type="entry name" value="FAD/NAD(P)-binding domain"/>
    <property type="match status" value="1"/>
</dbReference>
<keyword evidence="3" id="KW-0285">Flavoprotein</keyword>
<feature type="active site" description="Proton acceptor" evidence="5">
    <location>
        <position position="587"/>
    </location>
</feature>
<evidence type="ECO:0000313" key="10">
    <source>
        <dbReference type="Proteomes" id="UP000623467"/>
    </source>
</evidence>
<dbReference type="Gene3D" id="3.50.50.60">
    <property type="entry name" value="FAD/NAD(P)-binding domain"/>
    <property type="match status" value="1"/>
</dbReference>
<evidence type="ECO:0000256" key="5">
    <source>
        <dbReference type="PIRSR" id="PIRSR000137-1"/>
    </source>
</evidence>
<dbReference type="PANTHER" id="PTHR11552:SF147">
    <property type="entry name" value="CHOLINE DEHYDROGENASE, MITOCHONDRIAL"/>
    <property type="match status" value="1"/>
</dbReference>
<keyword evidence="4 6" id="KW-0274">FAD</keyword>
<dbReference type="PIRSF" id="PIRSF000137">
    <property type="entry name" value="Alcohol_oxidase"/>
    <property type="match status" value="1"/>
</dbReference>
<organism evidence="9 10">
    <name type="scientific">Mycena sanguinolenta</name>
    <dbReference type="NCBI Taxonomy" id="230812"/>
    <lineage>
        <taxon>Eukaryota</taxon>
        <taxon>Fungi</taxon>
        <taxon>Dikarya</taxon>
        <taxon>Basidiomycota</taxon>
        <taxon>Agaricomycotina</taxon>
        <taxon>Agaricomycetes</taxon>
        <taxon>Agaricomycetidae</taxon>
        <taxon>Agaricales</taxon>
        <taxon>Marasmiineae</taxon>
        <taxon>Mycenaceae</taxon>
        <taxon>Mycena</taxon>
    </lineage>
</organism>
<evidence type="ECO:0000256" key="2">
    <source>
        <dbReference type="ARBA" id="ARBA00010790"/>
    </source>
</evidence>
<dbReference type="PROSITE" id="PS00624">
    <property type="entry name" value="GMC_OXRED_2"/>
    <property type="match status" value="1"/>
</dbReference>
<dbReference type="InterPro" id="IPR036188">
    <property type="entry name" value="FAD/NAD-bd_sf"/>
</dbReference>
<evidence type="ECO:0000256" key="1">
    <source>
        <dbReference type="ARBA" id="ARBA00001974"/>
    </source>
</evidence>
<feature type="chain" id="PRO_5034447310" evidence="7">
    <location>
        <begin position="28"/>
        <end position="608"/>
    </location>
</feature>
<feature type="domain" description="Glucose-methanol-choline oxidoreductase N-terminal" evidence="8">
    <location>
        <begin position="319"/>
        <end position="333"/>
    </location>
</feature>
<evidence type="ECO:0000259" key="8">
    <source>
        <dbReference type="PROSITE" id="PS00624"/>
    </source>
</evidence>
<evidence type="ECO:0000256" key="6">
    <source>
        <dbReference type="PIRSR" id="PIRSR000137-2"/>
    </source>
</evidence>
<dbReference type="InterPro" id="IPR012132">
    <property type="entry name" value="GMC_OxRdtase"/>
</dbReference>
<dbReference type="EMBL" id="JACAZH010000001">
    <property type="protein sequence ID" value="KAF7376491.1"/>
    <property type="molecule type" value="Genomic_DNA"/>
</dbReference>
<comment type="caution">
    <text evidence="9">The sequence shown here is derived from an EMBL/GenBank/DDBJ whole genome shotgun (WGS) entry which is preliminary data.</text>
</comment>
<protein>
    <submittedName>
        <fullName evidence="9">Pyranose dehydrogenase 1</fullName>
    </submittedName>
</protein>
<evidence type="ECO:0000256" key="4">
    <source>
        <dbReference type="ARBA" id="ARBA00022827"/>
    </source>
</evidence>
<dbReference type="InterPro" id="IPR007867">
    <property type="entry name" value="GMC_OxRtase_C"/>
</dbReference>
<keyword evidence="10" id="KW-1185">Reference proteome</keyword>
<reference evidence="9" key="1">
    <citation type="submission" date="2020-05" db="EMBL/GenBank/DDBJ databases">
        <title>Mycena genomes resolve the evolution of fungal bioluminescence.</title>
        <authorList>
            <person name="Tsai I.J."/>
        </authorList>
    </citation>
    <scope>NUCLEOTIDE SEQUENCE</scope>
    <source>
        <strain evidence="9">160909Yilan</strain>
    </source>
</reference>
<dbReference type="InterPro" id="IPR000172">
    <property type="entry name" value="GMC_OxRdtase_N"/>
</dbReference>
<evidence type="ECO:0000313" key="9">
    <source>
        <dbReference type="EMBL" id="KAF7376491.1"/>
    </source>
</evidence>
<gene>
    <name evidence="9" type="ORF">MSAN_00065000</name>
</gene>
<feature type="binding site" evidence="6">
    <location>
        <position position="123"/>
    </location>
    <ligand>
        <name>FAD</name>
        <dbReference type="ChEBI" id="CHEBI:57692"/>
    </ligand>
</feature>
<comment type="similarity">
    <text evidence="2">Belongs to the GMC oxidoreductase family.</text>
</comment>
<sequence length="608" mass="65221">MFLVPSDSHMNCLALFAALVVLEGTWAALYENAADLASLNGQFDFIVVGGGTAGAVLANRLTENPKYSVLVLEAGGSNADVLDIIVPFYCTRAVPDTPQDWNFSTTAQVGLNGRSIAYPRGHVLGGSSSVNSMAYTRGSKDDYDRYARVSGDDGWSWDRLVPYMRKTEHFQPPKTQNTTEQFNPAVHSFTGINDVSLPGFPRDTDARVFATTSVLSDEFPFNIDMNSGNPLGIGWIQSSINLSNASRSSSATSYLGPQYIARPNLHVALNTLVTRILRSGSNSRTGKPTFQTVEYTSSTTRRSARFRVTATKEVILSAGSIGTPHILMLSGIGDSESLTSLGIQPVLNLPSVGQNLTDHTLLRTSWLVNSTNTFDNAERNATLASEELEEWMTTKTGPLADGVTSQLGWIRLPDNSSILQNFSDPSAGPLSAHFEMLFENGIPGTPPPTGNYFTISTGVVSPSSRGSVTINSTDPFDPPVINPNLLGEELDMLIMREAVRSAQRFAAAPNMADYILSAFSINQTASDAELDAYIRDHTGTLDHPIGTAAMSATDAAYGVVNPDLTVKGAGGLRIVDASVLPYIPAAHTQASVYIFAERAADLIKAAFK</sequence>
<proteinExistence type="inferred from homology"/>
<dbReference type="OrthoDB" id="269227at2759"/>
<dbReference type="Pfam" id="PF00732">
    <property type="entry name" value="GMC_oxred_N"/>
    <property type="match status" value="1"/>
</dbReference>
<evidence type="ECO:0000256" key="3">
    <source>
        <dbReference type="ARBA" id="ARBA00022630"/>
    </source>
</evidence>
<dbReference type="Proteomes" id="UP000623467">
    <property type="component" value="Unassembled WGS sequence"/>
</dbReference>
<feature type="signal peptide" evidence="7">
    <location>
        <begin position="1"/>
        <end position="27"/>
    </location>
</feature>
<comment type="cofactor">
    <cofactor evidence="1 6">
        <name>FAD</name>
        <dbReference type="ChEBI" id="CHEBI:57692"/>
    </cofactor>
</comment>
<dbReference type="PANTHER" id="PTHR11552">
    <property type="entry name" value="GLUCOSE-METHANOL-CHOLINE GMC OXIDOREDUCTASE"/>
    <property type="match status" value="1"/>
</dbReference>
<feature type="active site" description="Proton donor" evidence="5">
    <location>
        <position position="543"/>
    </location>
</feature>
<dbReference type="Gene3D" id="3.30.560.10">
    <property type="entry name" value="Glucose Oxidase, domain 3"/>
    <property type="match status" value="1"/>
</dbReference>
<dbReference type="SUPFAM" id="SSF54373">
    <property type="entry name" value="FAD-linked reductases, C-terminal domain"/>
    <property type="match status" value="1"/>
</dbReference>
<feature type="binding site" evidence="6">
    <location>
        <position position="273"/>
    </location>
    <ligand>
        <name>FAD</name>
        <dbReference type="ChEBI" id="CHEBI:57692"/>
    </ligand>
</feature>
<dbReference type="Pfam" id="PF05199">
    <property type="entry name" value="GMC_oxred_C"/>
    <property type="match status" value="1"/>
</dbReference>
<keyword evidence="7" id="KW-0732">Signal</keyword>
<dbReference type="AlphaFoldDB" id="A0A8H6ZHN4"/>
<name>A0A8H6ZHN4_9AGAR</name>
<evidence type="ECO:0000256" key="7">
    <source>
        <dbReference type="SAM" id="SignalP"/>
    </source>
</evidence>
<dbReference type="GO" id="GO:0016614">
    <property type="term" value="F:oxidoreductase activity, acting on CH-OH group of donors"/>
    <property type="evidence" value="ECO:0007669"/>
    <property type="project" value="InterPro"/>
</dbReference>
<dbReference type="GO" id="GO:0050660">
    <property type="term" value="F:flavin adenine dinucleotide binding"/>
    <property type="evidence" value="ECO:0007669"/>
    <property type="project" value="InterPro"/>
</dbReference>